<evidence type="ECO:0000313" key="2">
    <source>
        <dbReference type="EMBL" id="MBB2183775.1"/>
    </source>
</evidence>
<keyword evidence="1" id="KW-1133">Transmembrane helix</keyword>
<dbReference type="EMBL" id="JACEGA010000001">
    <property type="protein sequence ID" value="MBB2183775.1"/>
    <property type="molecule type" value="Genomic_DNA"/>
</dbReference>
<dbReference type="AlphaFoldDB" id="A0A839K1J9"/>
<keyword evidence="1" id="KW-0472">Membrane</keyword>
<name>A0A839K1J9_9FIRM</name>
<protein>
    <submittedName>
        <fullName evidence="2">Uncharacterized protein</fullName>
    </submittedName>
</protein>
<sequence>MSRDECCEKKDTGSSVNVNIDVTRIVKYVCISGVFIVGIIFGTKYFHKIVEDVNLFCKK</sequence>
<keyword evidence="3" id="KW-1185">Reference proteome</keyword>
<proteinExistence type="predicted"/>
<reference evidence="2 3" key="1">
    <citation type="submission" date="2020-07" db="EMBL/GenBank/DDBJ databases">
        <title>Characterization and genome sequencing of isolate MD1, a novel member within the family Lachnospiraceae.</title>
        <authorList>
            <person name="Rettenmaier R."/>
            <person name="Di Bello L."/>
            <person name="Zinser C."/>
            <person name="Scheitz K."/>
            <person name="Liebl W."/>
            <person name="Zverlov V."/>
        </authorList>
    </citation>
    <scope>NUCLEOTIDE SEQUENCE [LARGE SCALE GENOMIC DNA]</scope>
    <source>
        <strain evidence="2 3">MD1</strain>
    </source>
</reference>
<evidence type="ECO:0000313" key="3">
    <source>
        <dbReference type="Proteomes" id="UP000574276"/>
    </source>
</evidence>
<feature type="transmembrane region" description="Helical" evidence="1">
    <location>
        <begin position="25"/>
        <end position="46"/>
    </location>
</feature>
<keyword evidence="1" id="KW-0812">Transmembrane</keyword>
<gene>
    <name evidence="2" type="ORF">H0486_12920</name>
</gene>
<dbReference type="Proteomes" id="UP000574276">
    <property type="component" value="Unassembled WGS sequence"/>
</dbReference>
<evidence type="ECO:0000256" key="1">
    <source>
        <dbReference type="SAM" id="Phobius"/>
    </source>
</evidence>
<accession>A0A839K1J9</accession>
<organism evidence="2 3">
    <name type="scientific">Variimorphobacter saccharofermentans</name>
    <dbReference type="NCBI Taxonomy" id="2755051"/>
    <lineage>
        <taxon>Bacteria</taxon>
        <taxon>Bacillati</taxon>
        <taxon>Bacillota</taxon>
        <taxon>Clostridia</taxon>
        <taxon>Lachnospirales</taxon>
        <taxon>Lachnospiraceae</taxon>
        <taxon>Variimorphobacter</taxon>
    </lineage>
</organism>
<comment type="caution">
    <text evidence="2">The sequence shown here is derived from an EMBL/GenBank/DDBJ whole genome shotgun (WGS) entry which is preliminary data.</text>
</comment>
<dbReference type="RefSeq" id="WP_228353400.1">
    <property type="nucleotide sequence ID" value="NZ_JACEGA010000001.1"/>
</dbReference>